<feature type="domain" description="CHAD" evidence="3">
    <location>
        <begin position="265"/>
        <end position="550"/>
    </location>
</feature>
<accession>A0ABX7B123</accession>
<name>A0ABX7B123_9PROT</name>
<dbReference type="RefSeq" id="WP_201072381.1">
    <property type="nucleotide sequence ID" value="NZ_CP067420.1"/>
</dbReference>
<evidence type="ECO:0000313" key="5">
    <source>
        <dbReference type="Proteomes" id="UP000595197"/>
    </source>
</evidence>
<evidence type="ECO:0000259" key="2">
    <source>
        <dbReference type="PROSITE" id="PS51707"/>
    </source>
</evidence>
<dbReference type="CDD" id="cd07756">
    <property type="entry name" value="CYTH-like_Pase_CHAD"/>
    <property type="match status" value="1"/>
</dbReference>
<dbReference type="SMART" id="SM01118">
    <property type="entry name" value="CYTH"/>
    <property type="match status" value="1"/>
</dbReference>
<evidence type="ECO:0000313" key="4">
    <source>
        <dbReference type="EMBL" id="QQP88018.1"/>
    </source>
</evidence>
<proteinExistence type="predicted"/>
<keyword evidence="5" id="KW-1185">Reference proteome</keyword>
<dbReference type="Proteomes" id="UP000595197">
    <property type="component" value="Chromosome"/>
</dbReference>
<gene>
    <name evidence="4" type="ORF">IGS68_18365</name>
</gene>
<reference evidence="4" key="1">
    <citation type="submission" date="2021-02" db="EMBL/GenBank/DDBJ databases">
        <title>Skermanella TT6 skin isolate.</title>
        <authorList>
            <person name="Lee K."/>
            <person name="Ganzorig M."/>
        </authorList>
    </citation>
    <scope>NUCLEOTIDE SEQUENCE</scope>
    <source>
        <strain evidence="4">TT6</strain>
    </source>
</reference>
<evidence type="ECO:0000259" key="3">
    <source>
        <dbReference type="PROSITE" id="PS51708"/>
    </source>
</evidence>
<sequence>MTPPTSEAAPPVPNNRDSTNLQPMDTAPPEKDFRGAAPAAPQAAREIELKLYVAPGNLARLVRHPALVGLQQGTAASQRLYTVYYDTPDLALAAYGVALRVRRQGAQRIQAVKTMNSETPGDAAAVAVRREWEWQIPSDDPDISLLTLDGVREVVPQDALPAIRPMFLTDFQRTTLMLRPDPLTAIEVALDTGEIRAGVAHRPISEVELELKAGSITALFELAHELQRIVPLRIATESKAEAGFALVTGALPRSSKAPPLGLTPATTVAEGFRHIVRNCMVHALANQACAVTGVEAEGIHQMRVALRRLRSALTLFDDVIASPDARMLKDEVKWLAERLGPARDWDNLQTLFFEPYAEKQGSDEGVRLLGQAIADSRRSAHARAAEALHAPRYTTLMLGLGGWLESGRWNEDAAPDVRLLLARPMPELAGSWLALRHRKSRKSGRQIRKLDADQRHELRISFKKLRYAVEFFRGLYPAAAVRPYLDSVEALQDLLGTLNDAAVSRRMIDALSADAGRDVRRAAGDFGDWLDRRMRRHLADLPERWRDYEKAEPFWG</sequence>
<evidence type="ECO:0000256" key="1">
    <source>
        <dbReference type="SAM" id="MobiDB-lite"/>
    </source>
</evidence>
<dbReference type="PANTHER" id="PTHR39569:SF1">
    <property type="entry name" value="INORGANIC TRIPHOSPHATASE"/>
    <property type="match status" value="1"/>
</dbReference>
<dbReference type="PROSITE" id="PS51707">
    <property type="entry name" value="CYTH"/>
    <property type="match status" value="1"/>
</dbReference>
<dbReference type="Pfam" id="PF05235">
    <property type="entry name" value="CHAD"/>
    <property type="match status" value="1"/>
</dbReference>
<dbReference type="PROSITE" id="PS51708">
    <property type="entry name" value="CHAD"/>
    <property type="match status" value="1"/>
</dbReference>
<dbReference type="SUPFAM" id="SSF55154">
    <property type="entry name" value="CYTH-like phosphatases"/>
    <property type="match status" value="1"/>
</dbReference>
<dbReference type="SMART" id="SM00880">
    <property type="entry name" value="CHAD"/>
    <property type="match status" value="1"/>
</dbReference>
<dbReference type="Gene3D" id="2.40.320.10">
    <property type="entry name" value="Hypothetical Protein Pfu-838710-001"/>
    <property type="match status" value="1"/>
</dbReference>
<dbReference type="EMBL" id="CP067420">
    <property type="protein sequence ID" value="QQP88018.1"/>
    <property type="molecule type" value="Genomic_DNA"/>
</dbReference>
<dbReference type="Pfam" id="PF01928">
    <property type="entry name" value="CYTH"/>
    <property type="match status" value="1"/>
</dbReference>
<dbReference type="Gene3D" id="1.40.20.10">
    <property type="entry name" value="CHAD domain"/>
    <property type="match status" value="1"/>
</dbReference>
<protein>
    <submittedName>
        <fullName evidence="4">CYTH and CHAD domain-containing protein</fullName>
    </submittedName>
</protein>
<feature type="region of interest" description="Disordered" evidence="1">
    <location>
        <begin position="1"/>
        <end position="40"/>
    </location>
</feature>
<organism evidence="4 5">
    <name type="scientific">Skermanella cutis</name>
    <dbReference type="NCBI Taxonomy" id="2775420"/>
    <lineage>
        <taxon>Bacteria</taxon>
        <taxon>Pseudomonadati</taxon>
        <taxon>Pseudomonadota</taxon>
        <taxon>Alphaproteobacteria</taxon>
        <taxon>Rhodospirillales</taxon>
        <taxon>Azospirillaceae</taxon>
        <taxon>Skermanella</taxon>
    </lineage>
</organism>
<feature type="domain" description="CYTH" evidence="2">
    <location>
        <begin position="44"/>
        <end position="250"/>
    </location>
</feature>
<dbReference type="InterPro" id="IPR007899">
    <property type="entry name" value="CHAD_dom"/>
</dbReference>
<dbReference type="InterPro" id="IPR039013">
    <property type="entry name" value="YgiF"/>
</dbReference>
<dbReference type="InterPro" id="IPR023577">
    <property type="entry name" value="CYTH_domain"/>
</dbReference>
<dbReference type="InterPro" id="IPR038186">
    <property type="entry name" value="CHAD_dom_sf"/>
</dbReference>
<dbReference type="InterPro" id="IPR033469">
    <property type="entry name" value="CYTH-like_dom_sf"/>
</dbReference>
<dbReference type="PANTHER" id="PTHR39569">
    <property type="entry name" value="INORGANIC TRIPHOSPHATASE"/>
    <property type="match status" value="1"/>
</dbReference>